<reference evidence="1" key="1">
    <citation type="submission" date="2021-08" db="EMBL/GenBank/DDBJ databases">
        <title>The first chromosome-level gecko genome reveals the dynamic sex chromosomes of Neotropical dwarf geckos (Sphaerodactylidae: Sphaerodactylus).</title>
        <authorList>
            <person name="Pinto B.J."/>
            <person name="Keating S.E."/>
            <person name="Gamble T."/>
        </authorList>
    </citation>
    <scope>NUCLEOTIDE SEQUENCE</scope>
    <source>
        <strain evidence="1">TG3544</strain>
    </source>
</reference>
<organism evidence="1 2">
    <name type="scientific">Sphaerodactylus townsendi</name>
    <dbReference type="NCBI Taxonomy" id="933632"/>
    <lineage>
        <taxon>Eukaryota</taxon>
        <taxon>Metazoa</taxon>
        <taxon>Chordata</taxon>
        <taxon>Craniata</taxon>
        <taxon>Vertebrata</taxon>
        <taxon>Euteleostomi</taxon>
        <taxon>Lepidosauria</taxon>
        <taxon>Squamata</taxon>
        <taxon>Bifurcata</taxon>
        <taxon>Gekkota</taxon>
        <taxon>Sphaerodactylidae</taxon>
        <taxon>Sphaerodactylus</taxon>
    </lineage>
</organism>
<dbReference type="EMBL" id="CM037618">
    <property type="protein sequence ID" value="KAH8000730.1"/>
    <property type="molecule type" value="Genomic_DNA"/>
</dbReference>
<protein>
    <submittedName>
        <fullName evidence="1">Uncharacterized protein</fullName>
    </submittedName>
</protein>
<evidence type="ECO:0000313" key="2">
    <source>
        <dbReference type="Proteomes" id="UP000827872"/>
    </source>
</evidence>
<comment type="caution">
    <text evidence="1">The sequence shown here is derived from an EMBL/GenBank/DDBJ whole genome shotgun (WGS) entry which is preliminary data.</text>
</comment>
<name>A0ACB8F5W0_9SAUR</name>
<keyword evidence="2" id="KW-1185">Reference proteome</keyword>
<gene>
    <name evidence="1" type="ORF">K3G42_028119</name>
</gene>
<dbReference type="Proteomes" id="UP000827872">
    <property type="component" value="Linkage Group LG05"/>
</dbReference>
<proteinExistence type="predicted"/>
<evidence type="ECO:0000313" key="1">
    <source>
        <dbReference type="EMBL" id="KAH8000730.1"/>
    </source>
</evidence>
<accession>A0ACB8F5W0</accession>
<sequence length="114" mass="12879">MPFYESFERMLGGGTGLINPRISFEATESRRDSFSRRRRGFHQRWEQRLGDHRQQETPAGFHPIPTIRASFNSDVYLTGSTPAHDGTGHPMTGLCSGDVECSLTFTKAMVEQED</sequence>